<reference evidence="1 2" key="1">
    <citation type="submission" date="2016-11" db="EMBL/GenBank/DDBJ databases">
        <authorList>
            <person name="Jaros S."/>
            <person name="Januszkiewicz K."/>
            <person name="Wedrychowicz H."/>
        </authorList>
    </citation>
    <scope>NUCLEOTIDE SEQUENCE [LARGE SCALE GENOMIC DNA]</scope>
    <source>
        <strain evidence="1 2">DSM 25660</strain>
    </source>
</reference>
<dbReference type="RefSeq" id="WP_073363990.1">
    <property type="nucleotide sequence ID" value="NZ_FQVQ01000012.1"/>
</dbReference>
<name>A0A1M5CLX6_9FLAO</name>
<dbReference type="EMBL" id="FQVQ01000012">
    <property type="protein sequence ID" value="SHF55711.1"/>
    <property type="molecule type" value="Genomic_DNA"/>
</dbReference>
<dbReference type="STRING" id="1124188.SAMN05444377_11256"/>
<dbReference type="OrthoDB" id="1290266at2"/>
<proteinExistence type="predicted"/>
<protein>
    <submittedName>
        <fullName evidence="1">Uncharacterized protein</fullName>
    </submittedName>
</protein>
<evidence type="ECO:0000313" key="2">
    <source>
        <dbReference type="Proteomes" id="UP000184147"/>
    </source>
</evidence>
<accession>A0A1M5CLX6</accession>
<dbReference type="Proteomes" id="UP000184147">
    <property type="component" value="Unassembled WGS sequence"/>
</dbReference>
<gene>
    <name evidence="1" type="ORF">SAMN05444377_11256</name>
</gene>
<evidence type="ECO:0000313" key="1">
    <source>
        <dbReference type="EMBL" id="SHF55711.1"/>
    </source>
</evidence>
<keyword evidence="2" id="KW-1185">Reference proteome</keyword>
<dbReference type="AlphaFoldDB" id="A0A1M5CLX6"/>
<sequence>MIVSAHWEKQGIRRQLDTAIHGLQWQPEALVVTDFSEPCLLEIVFDAPLTAFQNHAYRWEDLPQQHPVYCGLMVPKVMRLANGQLIQATIQGGHWELHARYPNRLRWWFYPEKAQVLTRYTGRHHERQLESVAGVASLPALPGLLFCSQFVSWSRASIPFAATACFTDHCDFDTPENLETQRKFLQECGIRVTKGMFLHHFSKRENNASWERDAALLQAWANDGHELAYHSLTQSIRDKEAAFTEFETTMPPVPMPTWIDHGYQPYNVSLYANEGKGNSWLGQQLSVKKIVNLWNYVDCGTATKGVLNQLNPQHFTLKAFHKGNQSLGFTKRLSLLIKEILFHYYAQESLIRHYKSLASQFKAVVFRRQWRQFPEFVQKMVGLIGPLSKVLFKWRSRAHESFPLARYQTLFFEYTFDSYPVSIFQTVEMVDFERALCASNIDDLVADSGVFIAHTYFSVPMAYHTGRLLLNDQTVHPKVRVNFEYLGAKIREQAVWNPTLDEWMAYVKGFTKTVLTCDASGHCVVLCDGQLNYRITTS</sequence>
<organism evidence="1 2">
    <name type="scientific">Flavobacterium fontis</name>
    <dbReference type="NCBI Taxonomy" id="1124188"/>
    <lineage>
        <taxon>Bacteria</taxon>
        <taxon>Pseudomonadati</taxon>
        <taxon>Bacteroidota</taxon>
        <taxon>Flavobacteriia</taxon>
        <taxon>Flavobacteriales</taxon>
        <taxon>Flavobacteriaceae</taxon>
        <taxon>Flavobacterium</taxon>
    </lineage>
</organism>